<sequence>MVMTTEQLRVDGISEGLRARAVVRAPGGVHSNVRLRGPHPFIRSAKGAWLFGVDGRDYVDYLLGQGPNFLGHAPDAVVQAVSAACEGGLLFGGQHELEVQAAELVCEVAGWPEMVRFSTSGTEAVQAALRVARAATGRTEIVRFQGHYHGWVDNILIGERDGDWGVASAGQVADNLRPCHILPWNDAELLTAQFEQYGSRLAAVIMEPIMINTGVIEPKPGYLETVRELCTKYGVVLIFDEVISGFRVGLGGATQRYGVTPDLATYGKAFAGGYPVAALVGRSDLMSLLGTGMVNHSGTFNASVMAMAAVTATLTTLRDRPPYASVEEHGGALMAGLREIAAKHDVQLRVAGLPAAFHVSFGDADVTDYRSLQQLDLARYERLAAALVENGIWLAGRGIWYVSGAHGPRELDVALTRFEKTLSEWALKVER</sequence>
<dbReference type="SUPFAM" id="SSF53383">
    <property type="entry name" value="PLP-dependent transferases"/>
    <property type="match status" value="1"/>
</dbReference>
<dbReference type="PANTHER" id="PTHR43713:SF3">
    <property type="entry name" value="GLUTAMATE-1-SEMIALDEHYDE 2,1-AMINOMUTASE 1, CHLOROPLASTIC-RELATED"/>
    <property type="match status" value="1"/>
</dbReference>
<evidence type="ECO:0000313" key="5">
    <source>
        <dbReference type="Proteomes" id="UP001501705"/>
    </source>
</evidence>
<dbReference type="InterPro" id="IPR015424">
    <property type="entry name" value="PyrdxlP-dep_Trfase"/>
</dbReference>
<evidence type="ECO:0000256" key="3">
    <source>
        <dbReference type="RuleBase" id="RU003560"/>
    </source>
</evidence>
<evidence type="ECO:0000313" key="4">
    <source>
        <dbReference type="EMBL" id="GAA1562268.1"/>
    </source>
</evidence>
<dbReference type="Gene3D" id="3.90.1150.10">
    <property type="entry name" value="Aspartate Aminotransferase, domain 1"/>
    <property type="match status" value="1"/>
</dbReference>
<organism evidence="4 5">
    <name type="scientific">Kribbella hippodromi</name>
    <dbReference type="NCBI Taxonomy" id="434347"/>
    <lineage>
        <taxon>Bacteria</taxon>
        <taxon>Bacillati</taxon>
        <taxon>Actinomycetota</taxon>
        <taxon>Actinomycetes</taxon>
        <taxon>Propionibacteriales</taxon>
        <taxon>Kribbellaceae</taxon>
        <taxon>Kribbella</taxon>
    </lineage>
</organism>
<reference evidence="4 5" key="1">
    <citation type="journal article" date="2019" name="Int. J. Syst. Evol. Microbiol.">
        <title>The Global Catalogue of Microorganisms (GCM) 10K type strain sequencing project: providing services to taxonomists for standard genome sequencing and annotation.</title>
        <authorList>
            <consortium name="The Broad Institute Genomics Platform"/>
            <consortium name="The Broad Institute Genome Sequencing Center for Infectious Disease"/>
            <person name="Wu L."/>
            <person name="Ma J."/>
        </authorList>
    </citation>
    <scope>NUCLEOTIDE SEQUENCE [LARGE SCALE GENOMIC DNA]</scope>
    <source>
        <strain evidence="4 5">JCM 15572</strain>
    </source>
</reference>
<gene>
    <name evidence="4" type="primary">hemL_3</name>
    <name evidence="4" type="ORF">GCM10009804_18700</name>
</gene>
<comment type="similarity">
    <text evidence="3">Belongs to the class-III pyridoxal-phosphate-dependent aminotransferase family.</text>
</comment>
<dbReference type="EMBL" id="BAAAPH010000005">
    <property type="protein sequence ID" value="GAA1562268.1"/>
    <property type="molecule type" value="Genomic_DNA"/>
</dbReference>
<dbReference type="InterPro" id="IPR005814">
    <property type="entry name" value="Aminotrans_3"/>
</dbReference>
<dbReference type="Gene3D" id="3.40.640.10">
    <property type="entry name" value="Type I PLP-dependent aspartate aminotransferase-like (Major domain)"/>
    <property type="match status" value="1"/>
</dbReference>
<dbReference type="InterPro" id="IPR049704">
    <property type="entry name" value="Aminotrans_3_PPA_site"/>
</dbReference>
<dbReference type="InterPro" id="IPR015421">
    <property type="entry name" value="PyrdxlP-dep_Trfase_major"/>
</dbReference>
<proteinExistence type="inferred from homology"/>
<protein>
    <submittedName>
        <fullName evidence="4">Glutamate-1-semialdehyde 2,1-aminomutase</fullName>
    </submittedName>
</protein>
<comment type="caution">
    <text evidence="4">The sequence shown here is derived from an EMBL/GenBank/DDBJ whole genome shotgun (WGS) entry which is preliminary data.</text>
</comment>
<keyword evidence="5" id="KW-1185">Reference proteome</keyword>
<dbReference type="Proteomes" id="UP001501705">
    <property type="component" value="Unassembled WGS sequence"/>
</dbReference>
<dbReference type="CDD" id="cd00610">
    <property type="entry name" value="OAT_like"/>
    <property type="match status" value="1"/>
</dbReference>
<comment type="cofactor">
    <cofactor evidence="1">
        <name>pyridoxal 5'-phosphate</name>
        <dbReference type="ChEBI" id="CHEBI:597326"/>
    </cofactor>
</comment>
<name>A0ABN2CPS3_9ACTN</name>
<dbReference type="PROSITE" id="PS00600">
    <property type="entry name" value="AA_TRANSFER_CLASS_3"/>
    <property type="match status" value="1"/>
</dbReference>
<dbReference type="InterPro" id="IPR015422">
    <property type="entry name" value="PyrdxlP-dep_Trfase_small"/>
</dbReference>
<dbReference type="PANTHER" id="PTHR43713">
    <property type="entry name" value="GLUTAMATE-1-SEMIALDEHYDE 2,1-AMINOMUTASE"/>
    <property type="match status" value="1"/>
</dbReference>
<evidence type="ECO:0000256" key="2">
    <source>
        <dbReference type="ARBA" id="ARBA00022898"/>
    </source>
</evidence>
<keyword evidence="2 3" id="KW-0663">Pyridoxal phosphate</keyword>
<accession>A0ABN2CPS3</accession>
<dbReference type="Pfam" id="PF00202">
    <property type="entry name" value="Aminotran_3"/>
    <property type="match status" value="1"/>
</dbReference>
<evidence type="ECO:0000256" key="1">
    <source>
        <dbReference type="ARBA" id="ARBA00001933"/>
    </source>
</evidence>